<organism evidence="1 2">
    <name type="scientific">Hypoxylon rubiginosum</name>
    <dbReference type="NCBI Taxonomy" id="110542"/>
    <lineage>
        <taxon>Eukaryota</taxon>
        <taxon>Fungi</taxon>
        <taxon>Dikarya</taxon>
        <taxon>Ascomycota</taxon>
        <taxon>Pezizomycotina</taxon>
        <taxon>Sordariomycetes</taxon>
        <taxon>Xylariomycetidae</taxon>
        <taxon>Xylariales</taxon>
        <taxon>Hypoxylaceae</taxon>
        <taxon>Hypoxylon</taxon>
    </lineage>
</organism>
<proteinExistence type="predicted"/>
<dbReference type="EMBL" id="MU394387">
    <property type="protein sequence ID" value="KAI6081726.1"/>
    <property type="molecule type" value="Genomic_DNA"/>
</dbReference>
<keyword evidence="2" id="KW-1185">Reference proteome</keyword>
<protein>
    <submittedName>
        <fullName evidence="1">Uncharacterized protein</fullName>
    </submittedName>
</protein>
<comment type="caution">
    <text evidence="1">The sequence shown here is derived from an EMBL/GenBank/DDBJ whole genome shotgun (WGS) entry which is preliminary data.</text>
</comment>
<gene>
    <name evidence="1" type="ORF">F4821DRAFT_272923</name>
</gene>
<name>A0ACC0CMY3_9PEZI</name>
<evidence type="ECO:0000313" key="2">
    <source>
        <dbReference type="Proteomes" id="UP001497680"/>
    </source>
</evidence>
<sequence length="767" mass="84178">MVDDAKSAISSSSNLQDLLRQRCELISQRHIILFPSQDPSTSMEISYLDLYTQAKKNSSIIRSLHGFEGTRPVLLHLEDHWDILLWFWSVILADGIPVISSPFSNVHEHRRKHIAHLSTLLQSPLCITKPHLIHLFDGEHTLQLCAIDSSTGKLVLQHAINGHIPTTVSGGEGHKRTMTGHVCNGVPVPAFLMLTSGSTGNAKAVCITYDQVLAAVKGKASVRQLPKGRPFLNWIGLDHVASLVEIHLQALWLNVDQIHVHTTSIVSTPITFLSLLSQYRVCRSFAPNFFLAMLTTAVRSLKDVPEWDFSDLTVLASGGEANDMRTVVEVSTLLAKYGAPPNVITPGFGMTETCAGAIFNLQCPDTDVRSDLLVAPLGKCMRGIEMRVTNTQSEEGTKLAAVGETGNLEVRGSVISQGYYRNPEATFDAFTRDGWFRTGDQATIDAEGNLRLLGRAKDTININGVNVSIPDVQALLDKALMACVTRVIVFPSRGAHTEQITVAYIPKEWPPRADDAAYINDLAVHTCFECAGSYPCILSMKALFDEGVFAEDIKAHHQAVEASHQEARQLFHDTETTALEVSLMVQFARTLGIDQSETGLDTSFFTLGSTSTDLIRFKRAIDTSLNISVPIPNGTKTPLWLIHPGVGEILVFVGLAQHLSDDERPVYALRARGFEPQHTPFTSIEEAVDTYVRAIRRRQPQGPYALAGYSYGTMLAFEVAKKLLPSQMMAIPCLAQNLKRSSGYGLSSCLPSPQTETLHTLPAHRMS</sequence>
<evidence type="ECO:0000313" key="1">
    <source>
        <dbReference type="EMBL" id="KAI6081726.1"/>
    </source>
</evidence>
<reference evidence="1 2" key="1">
    <citation type="journal article" date="2022" name="New Phytol.">
        <title>Ecological generalism drives hyperdiversity of secondary metabolite gene clusters in xylarialean endophytes.</title>
        <authorList>
            <person name="Franco M.E.E."/>
            <person name="Wisecaver J.H."/>
            <person name="Arnold A.E."/>
            <person name="Ju Y.M."/>
            <person name="Slot J.C."/>
            <person name="Ahrendt S."/>
            <person name="Moore L.P."/>
            <person name="Eastman K.E."/>
            <person name="Scott K."/>
            <person name="Konkel Z."/>
            <person name="Mondo S.J."/>
            <person name="Kuo A."/>
            <person name="Hayes R.D."/>
            <person name="Haridas S."/>
            <person name="Andreopoulos B."/>
            <person name="Riley R."/>
            <person name="LaButti K."/>
            <person name="Pangilinan J."/>
            <person name="Lipzen A."/>
            <person name="Amirebrahimi M."/>
            <person name="Yan J."/>
            <person name="Adam C."/>
            <person name="Keymanesh K."/>
            <person name="Ng V."/>
            <person name="Louie K."/>
            <person name="Northen T."/>
            <person name="Drula E."/>
            <person name="Henrissat B."/>
            <person name="Hsieh H.M."/>
            <person name="Youens-Clark K."/>
            <person name="Lutzoni F."/>
            <person name="Miadlikowska J."/>
            <person name="Eastwood D.C."/>
            <person name="Hamelin R.C."/>
            <person name="Grigoriev I.V."/>
            <person name="U'Ren J.M."/>
        </authorList>
    </citation>
    <scope>NUCLEOTIDE SEQUENCE [LARGE SCALE GENOMIC DNA]</scope>
    <source>
        <strain evidence="1 2">ER1909</strain>
    </source>
</reference>
<accession>A0ACC0CMY3</accession>
<dbReference type="Proteomes" id="UP001497680">
    <property type="component" value="Unassembled WGS sequence"/>
</dbReference>